<comment type="caution">
    <text evidence="2">The sequence shown here is derived from an EMBL/GenBank/DDBJ whole genome shotgun (WGS) entry which is preliminary data.</text>
</comment>
<dbReference type="Proteomes" id="UP001597451">
    <property type="component" value="Unassembled WGS sequence"/>
</dbReference>
<protein>
    <recommendedName>
        <fullName evidence="4">DUF1700 domain-containing protein</fullName>
    </recommendedName>
</protein>
<dbReference type="EMBL" id="JBHUMX010000045">
    <property type="protein sequence ID" value="MFD2630851.1"/>
    <property type="molecule type" value="Genomic_DNA"/>
</dbReference>
<feature type="transmembrane region" description="Helical" evidence="1">
    <location>
        <begin position="138"/>
        <end position="154"/>
    </location>
</feature>
<accession>A0ABW5Q5R4</accession>
<name>A0ABW5Q5R4_9BACI</name>
<proteinExistence type="predicted"/>
<feature type="transmembrane region" description="Helical" evidence="1">
    <location>
        <begin position="112"/>
        <end position="132"/>
    </location>
</feature>
<keyword evidence="1" id="KW-0812">Transmembrane</keyword>
<keyword evidence="1" id="KW-0472">Membrane</keyword>
<feature type="transmembrane region" description="Helical" evidence="1">
    <location>
        <begin position="81"/>
        <end position="100"/>
    </location>
</feature>
<evidence type="ECO:0000313" key="3">
    <source>
        <dbReference type="Proteomes" id="UP001597451"/>
    </source>
</evidence>
<keyword evidence="3" id="KW-1185">Reference proteome</keyword>
<gene>
    <name evidence="2" type="ORF">ACFSUN_18960</name>
</gene>
<feature type="transmembrane region" description="Helical" evidence="1">
    <location>
        <begin position="57"/>
        <end position="75"/>
    </location>
</feature>
<evidence type="ECO:0000313" key="2">
    <source>
        <dbReference type="EMBL" id="MFD2630851.1"/>
    </source>
</evidence>
<organism evidence="2 3">
    <name type="scientific">Oceanobacillus kapialis</name>
    <dbReference type="NCBI Taxonomy" id="481353"/>
    <lineage>
        <taxon>Bacteria</taxon>
        <taxon>Bacillati</taxon>
        <taxon>Bacillota</taxon>
        <taxon>Bacilli</taxon>
        <taxon>Bacillales</taxon>
        <taxon>Bacillaceae</taxon>
        <taxon>Oceanobacillus</taxon>
    </lineage>
</organism>
<keyword evidence="1" id="KW-1133">Transmembrane helix</keyword>
<reference evidence="3" key="1">
    <citation type="journal article" date="2019" name="Int. J. Syst. Evol. Microbiol.">
        <title>The Global Catalogue of Microorganisms (GCM) 10K type strain sequencing project: providing services to taxonomists for standard genome sequencing and annotation.</title>
        <authorList>
            <consortium name="The Broad Institute Genomics Platform"/>
            <consortium name="The Broad Institute Genome Sequencing Center for Infectious Disease"/>
            <person name="Wu L."/>
            <person name="Ma J."/>
        </authorList>
    </citation>
    <scope>NUCLEOTIDE SEQUENCE [LARGE SCALE GENOMIC DNA]</scope>
    <source>
        <strain evidence="3">TISTR 1858</strain>
    </source>
</reference>
<dbReference type="RefSeq" id="WP_379564488.1">
    <property type="nucleotide sequence ID" value="NZ_CP085256.1"/>
</dbReference>
<evidence type="ECO:0008006" key="4">
    <source>
        <dbReference type="Google" id="ProtNLM"/>
    </source>
</evidence>
<evidence type="ECO:0000256" key="1">
    <source>
        <dbReference type="SAM" id="Phobius"/>
    </source>
</evidence>
<feature type="transmembrane region" description="Helical" evidence="1">
    <location>
        <begin position="161"/>
        <end position="178"/>
    </location>
</feature>
<sequence>MSEERISTIVNEIHYWKEHHLLPDTYCDFLLALYTNGEGVPDSVTKQVSTGSRMGRWLQIVLVSFLVPFSFYVHYFTPINLFWQIGMILLFLCYSSWTYISVKKRNEMLYHVSLITSIFLMFFMTLLIGKIIPLEGTWLSIAFAVNFIGWILLGKYFKQNYLIIIGIIALLFTFLYTIL</sequence>